<dbReference type="OrthoDB" id="6462103at2"/>
<dbReference type="EMBL" id="FOYM01000001">
    <property type="protein sequence ID" value="SFQ95657.1"/>
    <property type="molecule type" value="Genomic_DNA"/>
</dbReference>
<reference evidence="6" key="1">
    <citation type="submission" date="2016-10" db="EMBL/GenBank/DDBJ databases">
        <authorList>
            <person name="Varghese N."/>
            <person name="Submissions S."/>
        </authorList>
    </citation>
    <scope>NUCLEOTIDE SEQUENCE [LARGE SCALE GENOMIC DNA]</scope>
    <source>
        <strain evidence="6">DSM 3669</strain>
    </source>
</reference>
<keyword evidence="3" id="KW-0804">Transcription</keyword>
<evidence type="ECO:0000313" key="5">
    <source>
        <dbReference type="EMBL" id="SFQ95657.1"/>
    </source>
</evidence>
<dbReference type="STRING" id="39060.SAMN05660706_101228"/>
<dbReference type="GO" id="GO:0003700">
    <property type="term" value="F:DNA-binding transcription factor activity"/>
    <property type="evidence" value="ECO:0007669"/>
    <property type="project" value="InterPro"/>
</dbReference>
<dbReference type="PANTHER" id="PTHR42756:SF1">
    <property type="entry name" value="TRANSCRIPTIONAL REPRESSOR OF EMRAB OPERON"/>
    <property type="match status" value="1"/>
</dbReference>
<dbReference type="Gene3D" id="1.10.10.10">
    <property type="entry name" value="Winged helix-like DNA-binding domain superfamily/Winged helix DNA-binding domain"/>
    <property type="match status" value="1"/>
</dbReference>
<feature type="domain" description="HTH marR-type" evidence="4">
    <location>
        <begin position="1"/>
        <end position="137"/>
    </location>
</feature>
<keyword evidence="6" id="KW-1185">Reference proteome</keyword>
<dbReference type="PANTHER" id="PTHR42756">
    <property type="entry name" value="TRANSCRIPTIONAL REGULATOR, MARR"/>
    <property type="match status" value="1"/>
</dbReference>
<dbReference type="PRINTS" id="PR00598">
    <property type="entry name" value="HTHMARR"/>
</dbReference>
<dbReference type="PROSITE" id="PS01117">
    <property type="entry name" value="HTH_MARR_1"/>
    <property type="match status" value="1"/>
</dbReference>
<dbReference type="PROSITE" id="PS50995">
    <property type="entry name" value="HTH_MARR_2"/>
    <property type="match status" value="1"/>
</dbReference>
<evidence type="ECO:0000256" key="3">
    <source>
        <dbReference type="ARBA" id="ARBA00023163"/>
    </source>
</evidence>
<dbReference type="InterPro" id="IPR036390">
    <property type="entry name" value="WH_DNA-bd_sf"/>
</dbReference>
<evidence type="ECO:0000313" key="6">
    <source>
        <dbReference type="Proteomes" id="UP000199584"/>
    </source>
</evidence>
<accession>A0A1I6CRE6</accession>
<dbReference type="Proteomes" id="UP000199584">
    <property type="component" value="Unassembled WGS sequence"/>
</dbReference>
<gene>
    <name evidence="5" type="ORF">SAMN05660706_101228</name>
</gene>
<dbReference type="InterPro" id="IPR036388">
    <property type="entry name" value="WH-like_DNA-bd_sf"/>
</dbReference>
<dbReference type="AlphaFoldDB" id="A0A1I6CRE6"/>
<evidence type="ECO:0000256" key="1">
    <source>
        <dbReference type="ARBA" id="ARBA00023015"/>
    </source>
</evidence>
<evidence type="ECO:0000256" key="2">
    <source>
        <dbReference type="ARBA" id="ARBA00023125"/>
    </source>
</evidence>
<dbReference type="Pfam" id="PF01047">
    <property type="entry name" value="MarR"/>
    <property type="match status" value="1"/>
</dbReference>
<sequence length="149" mass="17526">MSEQIKSVGKWVSIIERYGQMYLERKYQKYGIGHGQVKFLLLLYQKDGVSQDTLAHQLRMDKATTARAIQKLECVGFVRRQPREEDRRVNLVYLTGEAIKIKQEVKAILKTWTDVITKGFSQEEKELLLEMLKRVADNAVDYFNELERR</sequence>
<name>A0A1I6CRE6_9FIRM</name>
<dbReference type="GO" id="GO:0003677">
    <property type="term" value="F:DNA binding"/>
    <property type="evidence" value="ECO:0007669"/>
    <property type="project" value="UniProtKB-KW"/>
</dbReference>
<protein>
    <submittedName>
        <fullName evidence="5">DNA-binding transcriptional regulator, MarR family</fullName>
    </submittedName>
</protein>
<dbReference type="SMART" id="SM00347">
    <property type="entry name" value="HTH_MARR"/>
    <property type="match status" value="1"/>
</dbReference>
<dbReference type="RefSeq" id="WP_092481617.1">
    <property type="nucleotide sequence ID" value="NZ_FOYM01000001.1"/>
</dbReference>
<evidence type="ECO:0000259" key="4">
    <source>
        <dbReference type="PROSITE" id="PS50995"/>
    </source>
</evidence>
<keyword evidence="2 5" id="KW-0238">DNA-binding</keyword>
<proteinExistence type="predicted"/>
<dbReference type="InterPro" id="IPR023187">
    <property type="entry name" value="Tscrpt_reg_MarR-type_CS"/>
</dbReference>
<dbReference type="SUPFAM" id="SSF46785">
    <property type="entry name" value="Winged helix' DNA-binding domain"/>
    <property type="match status" value="1"/>
</dbReference>
<dbReference type="InterPro" id="IPR000835">
    <property type="entry name" value="HTH_MarR-typ"/>
</dbReference>
<keyword evidence="1" id="KW-0805">Transcription regulation</keyword>
<organism evidence="5 6">
    <name type="scientific">Desulfoscipio geothermicus DSM 3669</name>
    <dbReference type="NCBI Taxonomy" id="1121426"/>
    <lineage>
        <taxon>Bacteria</taxon>
        <taxon>Bacillati</taxon>
        <taxon>Bacillota</taxon>
        <taxon>Clostridia</taxon>
        <taxon>Eubacteriales</taxon>
        <taxon>Desulfallaceae</taxon>
        <taxon>Desulfoscipio</taxon>
    </lineage>
</organism>